<dbReference type="AlphaFoldDB" id="K8E522"/>
<sequence>MAKSAISIFPIFLTELPDSTNFLYRSESVEYKNYANSRV</sequence>
<reference evidence="2" key="1">
    <citation type="journal article" date="2013" name="Genome Announc.">
        <title>Complete Chromosome Sequence of Carnobacterium maltaromaticum LMA 28.</title>
        <authorList>
            <person name="Cailliez-Grimal C."/>
            <person name="Chaillou S."/>
            <person name="Anba-Mondoloni J."/>
            <person name="Loux V."/>
            <person name="Afzal M.I."/>
            <person name="Rahman A."/>
            <person name="Kergourlay G."/>
            <person name="Champomier-Verges M.C."/>
            <person name="Zagorec M."/>
            <person name="Dalgaard P."/>
            <person name="Leisner J.J."/>
            <person name="Prevost H."/>
            <person name="Revol-Junelles A.M."/>
            <person name="Borges F."/>
        </authorList>
    </citation>
    <scope>NUCLEOTIDE SEQUENCE</scope>
    <source>
        <strain evidence="2">LMA28</strain>
    </source>
</reference>
<name>K8E522_CARML</name>
<keyword evidence="2" id="KW-1185">Reference proteome</keyword>
<gene>
    <name evidence="1" type="ORF">BN424_2255</name>
</gene>
<evidence type="ECO:0000313" key="2">
    <source>
        <dbReference type="Proteomes" id="UP000000212"/>
    </source>
</evidence>
<dbReference type="Proteomes" id="UP000000212">
    <property type="component" value="Chromosome"/>
</dbReference>
<protein>
    <submittedName>
        <fullName evidence="1">Uncharacterized protein</fullName>
    </submittedName>
</protein>
<dbReference type="KEGG" id="cml:BN424_2255"/>
<dbReference type="STRING" id="1234679.BN424_2255"/>
<accession>K8E522</accession>
<dbReference type="EMBL" id="HE999757">
    <property type="protein sequence ID" value="CCO11695.2"/>
    <property type="molecule type" value="Genomic_DNA"/>
</dbReference>
<organism evidence="1 2">
    <name type="scientific">Carnobacterium maltaromaticum LMA28</name>
    <dbReference type="NCBI Taxonomy" id="1234679"/>
    <lineage>
        <taxon>Bacteria</taxon>
        <taxon>Bacillati</taxon>
        <taxon>Bacillota</taxon>
        <taxon>Bacilli</taxon>
        <taxon>Lactobacillales</taxon>
        <taxon>Carnobacteriaceae</taxon>
        <taxon>Carnobacterium</taxon>
    </lineage>
</organism>
<proteinExistence type="predicted"/>
<evidence type="ECO:0000313" key="1">
    <source>
        <dbReference type="EMBL" id="CCO11695.2"/>
    </source>
</evidence>
<dbReference type="HOGENOM" id="CLU_3306684_0_0_9"/>